<sequence>MPYIEIAFFSVFIIYFILKNRASNTEHLQQGKEKQIVQKAALLQNMAVYSCVMGILVGVSVFYVNVFYRFMYDLFPFVVLAFPNLVTSTSIQLNKHIKIAQTLCVIAVVVFFIAFLFVPKGWFGIDPYTLYKNT</sequence>
<dbReference type="Proteomes" id="UP000216004">
    <property type="component" value="Unassembled WGS sequence"/>
</dbReference>
<evidence type="ECO:0000313" key="2">
    <source>
        <dbReference type="EMBL" id="OZG49201.1"/>
    </source>
</evidence>
<keyword evidence="1" id="KW-0812">Transmembrane</keyword>
<keyword evidence="1" id="KW-0472">Membrane</keyword>
<dbReference type="RefSeq" id="WP_094723026.1">
    <property type="nucleotide sequence ID" value="NZ_MWWS01000005.1"/>
</dbReference>
<feature type="transmembrane region" description="Helical" evidence="1">
    <location>
        <begin position="70"/>
        <end position="87"/>
    </location>
</feature>
<dbReference type="AlphaFoldDB" id="A0A261EQR9"/>
<feature type="transmembrane region" description="Helical" evidence="1">
    <location>
        <begin position="99"/>
        <end position="118"/>
    </location>
</feature>
<dbReference type="EMBL" id="MWWS01000005">
    <property type="protein sequence ID" value="OZG49201.1"/>
    <property type="molecule type" value="Genomic_DNA"/>
</dbReference>
<accession>A0A261EQR9</accession>
<feature type="transmembrane region" description="Helical" evidence="1">
    <location>
        <begin position="6"/>
        <end position="22"/>
    </location>
</feature>
<evidence type="ECO:0000313" key="3">
    <source>
        <dbReference type="Proteomes" id="UP000216004"/>
    </source>
</evidence>
<keyword evidence="1" id="KW-1133">Transmembrane helix</keyword>
<reference evidence="2 3" key="1">
    <citation type="journal article" date="2017" name="BMC Genomics">
        <title>Comparative genomic and phylogenomic analyses of the Bifidobacteriaceae family.</title>
        <authorList>
            <person name="Lugli G.A."/>
            <person name="Milani C."/>
            <person name="Turroni F."/>
            <person name="Duranti S."/>
            <person name="Mancabelli L."/>
            <person name="Mangifesta M."/>
            <person name="Ferrario C."/>
            <person name="Modesto M."/>
            <person name="Mattarelli P."/>
            <person name="Jiri K."/>
            <person name="van Sinderen D."/>
            <person name="Ventura M."/>
        </authorList>
    </citation>
    <scope>NUCLEOTIDE SEQUENCE [LARGE SCALE GENOMIC DNA]</scope>
    <source>
        <strain evidence="2 3">DSM 22924</strain>
    </source>
</reference>
<feature type="transmembrane region" description="Helical" evidence="1">
    <location>
        <begin position="42"/>
        <end position="64"/>
    </location>
</feature>
<gene>
    <name evidence="2" type="ORF">BOCO_1010</name>
</gene>
<dbReference type="OrthoDB" id="6154241at2"/>
<keyword evidence="3" id="KW-1185">Reference proteome</keyword>
<comment type="caution">
    <text evidence="2">The sequence shown here is derived from an EMBL/GenBank/DDBJ whole genome shotgun (WGS) entry which is preliminary data.</text>
</comment>
<name>A0A261EQR9_9BIFI</name>
<evidence type="ECO:0000256" key="1">
    <source>
        <dbReference type="SAM" id="Phobius"/>
    </source>
</evidence>
<organism evidence="2 3">
    <name type="scientific">Bombiscardovia coagulans</name>
    <dbReference type="NCBI Taxonomy" id="686666"/>
    <lineage>
        <taxon>Bacteria</taxon>
        <taxon>Bacillati</taxon>
        <taxon>Actinomycetota</taxon>
        <taxon>Actinomycetes</taxon>
        <taxon>Bifidobacteriales</taxon>
        <taxon>Bifidobacteriaceae</taxon>
        <taxon>Bombiscardovia</taxon>
    </lineage>
</organism>
<protein>
    <submittedName>
        <fullName evidence="2">Uncharacterized protein</fullName>
    </submittedName>
</protein>
<proteinExistence type="predicted"/>